<gene>
    <name evidence="5" type="ORF">CPPEL_03290</name>
</gene>
<keyword evidence="2 3" id="KW-0378">Hydrolase</keyword>
<comment type="similarity">
    <text evidence="1 3">Belongs to the type-B carboxylesterase/lipase family.</text>
</comment>
<dbReference type="KEGG" id="cpso:CPPEL_03290"/>
<name>A0A3G6IT10_9CORY</name>
<dbReference type="PROSITE" id="PS00122">
    <property type="entry name" value="CARBOXYLESTERASE_B_1"/>
    <property type="match status" value="1"/>
</dbReference>
<feature type="domain" description="Carboxylesterase type B" evidence="4">
    <location>
        <begin position="96"/>
        <end position="243"/>
    </location>
</feature>
<dbReference type="EMBL" id="CP033898">
    <property type="protein sequence ID" value="AZA08789.1"/>
    <property type="molecule type" value="Genomic_DNA"/>
</dbReference>
<reference evidence="5 6" key="1">
    <citation type="submission" date="2018-11" db="EMBL/GenBank/DDBJ databases">
        <authorList>
            <person name="Kleinhagauer T."/>
            <person name="Glaeser S.P."/>
            <person name="Spergser J."/>
            <person name="Ruckert C."/>
            <person name="Kaempfer P."/>
            <person name="Busse H.-J."/>
        </authorList>
    </citation>
    <scope>NUCLEOTIDE SEQUENCE [LARGE SCALE GENOMIC DNA]</scope>
    <source>
        <strain evidence="5 6">812CH</strain>
    </source>
</reference>
<evidence type="ECO:0000259" key="4">
    <source>
        <dbReference type="Pfam" id="PF00135"/>
    </source>
</evidence>
<evidence type="ECO:0000256" key="1">
    <source>
        <dbReference type="ARBA" id="ARBA00005964"/>
    </source>
</evidence>
<dbReference type="OrthoDB" id="3199405at2"/>
<evidence type="ECO:0000256" key="2">
    <source>
        <dbReference type="ARBA" id="ARBA00022801"/>
    </source>
</evidence>
<dbReference type="InterPro" id="IPR019826">
    <property type="entry name" value="Carboxylesterase_B_AS"/>
</dbReference>
<sequence>MRAHAFVYLASYPSAANATCPRGSIDAVSTNAKPCQSPGTNARGQRFHGYIEPSRDQAEADVAIFDHIAYASVEQPFDAPTMRTEISQHVGRPDQCPLLLRVSIPADAELGEDLPIVAFIHGGGFDSGWRNEHWFHGGGLAAQRVMMVSIDYRLGVYGFARFPEDEPDSYRGISDCQTALDWLQGNAEAFGGDPTNVTLIGQSAGATIALWLCRKDHYKGTFRRAIALSPAFARKSFEQHKPRLRFALGRAITRKSLSKLSADKLSRGYRKYKRYVPTDLAMGPTGLDGAELADVPLILSCTEQEWFASRRTARIDARLPKALRPLVARHFHANANYVEHEAEEARFMAKVVGDSAIRRQVDHIAAAAQPRTWVIHYTGSNEQPAVHCCDIPWVLQSEAYVEPGTAEHIEHPAEHTTARVAQIVQDFLHGHLPDWPSYPEHRETLALNVATGAESISRDPFAHLRAGFSTP</sequence>
<dbReference type="InterPro" id="IPR029058">
    <property type="entry name" value="AB_hydrolase_fold"/>
</dbReference>
<evidence type="ECO:0000313" key="6">
    <source>
        <dbReference type="Proteomes" id="UP000271426"/>
    </source>
</evidence>
<organism evidence="5 6">
    <name type="scientific">Corynebacterium pseudopelargi</name>
    <dbReference type="NCBI Taxonomy" id="2080757"/>
    <lineage>
        <taxon>Bacteria</taxon>
        <taxon>Bacillati</taxon>
        <taxon>Actinomycetota</taxon>
        <taxon>Actinomycetes</taxon>
        <taxon>Mycobacteriales</taxon>
        <taxon>Corynebacteriaceae</taxon>
        <taxon>Corynebacterium</taxon>
    </lineage>
</organism>
<evidence type="ECO:0000256" key="3">
    <source>
        <dbReference type="RuleBase" id="RU361235"/>
    </source>
</evidence>
<dbReference type="Proteomes" id="UP000271426">
    <property type="component" value="Chromosome"/>
</dbReference>
<dbReference type="SUPFAM" id="SSF53474">
    <property type="entry name" value="alpha/beta-Hydrolases"/>
    <property type="match status" value="1"/>
</dbReference>
<accession>A0A3G6IT10</accession>
<evidence type="ECO:0000313" key="5">
    <source>
        <dbReference type="EMBL" id="AZA08789.1"/>
    </source>
</evidence>
<protein>
    <recommendedName>
        <fullName evidence="3">Carboxylic ester hydrolase</fullName>
        <ecNumber evidence="3">3.1.1.-</ecNumber>
    </recommendedName>
</protein>
<keyword evidence="6" id="KW-1185">Reference proteome</keyword>
<dbReference type="InterPro" id="IPR002018">
    <property type="entry name" value="CarbesteraseB"/>
</dbReference>
<dbReference type="InterPro" id="IPR050309">
    <property type="entry name" value="Type-B_Carboxylest/Lipase"/>
</dbReference>
<dbReference type="Pfam" id="PF00135">
    <property type="entry name" value="COesterase"/>
    <property type="match status" value="1"/>
</dbReference>
<proteinExistence type="inferred from homology"/>
<dbReference type="PANTHER" id="PTHR11559">
    <property type="entry name" value="CARBOXYLESTERASE"/>
    <property type="match status" value="1"/>
</dbReference>
<dbReference type="Gene3D" id="3.40.50.1820">
    <property type="entry name" value="alpha/beta hydrolase"/>
    <property type="match status" value="1"/>
</dbReference>
<dbReference type="AlphaFoldDB" id="A0A3G6IT10"/>
<dbReference type="GO" id="GO:0016787">
    <property type="term" value="F:hydrolase activity"/>
    <property type="evidence" value="ECO:0007669"/>
    <property type="project" value="UniProtKB-KW"/>
</dbReference>
<dbReference type="EC" id="3.1.1.-" evidence="3"/>